<dbReference type="InterPro" id="IPR014757">
    <property type="entry name" value="Tscrpt_reg_IclR_C"/>
</dbReference>
<reference evidence="9 10" key="1">
    <citation type="submission" date="2016-10" db="EMBL/GenBank/DDBJ databases">
        <authorList>
            <person name="de Groot N.N."/>
        </authorList>
    </citation>
    <scope>NUCLEOTIDE SEQUENCE [LARGE SCALE GENOMIC DNA]</scope>
    <source>
        <strain evidence="9 10">CGMCC 4.3491</strain>
    </source>
</reference>
<evidence type="ECO:0000256" key="1">
    <source>
        <dbReference type="ARBA" id="ARBA00022798"/>
    </source>
</evidence>
<comment type="function">
    <text evidence="5">May be an activator protein for the gylABX operon.</text>
</comment>
<sequence length="271" mass="28902">MSRDDAGPDFVEAIARGVDVLRCFGESRSPMTLSEIATATGLARATARRIILTFEHLGYIRAVAEGYTVTPRVLELGTAHTLSSGIWELARLHLIDLVQATNQAASIAQLDGSDIIYVARVAVPKMVTLVVTVGMRLPAESTALGKVLLSSLNPDELDVALATPHRSAVAPFRAQDHDELRAELREIRARGWALTDEELHPGVRSVAAPLRNGEGAIFAAVNIAALASEMDLTELTDRCLPLLLRAAGQISADHVLLSKAPVATVASEPPL</sequence>
<dbReference type="InterPro" id="IPR050707">
    <property type="entry name" value="HTH_MetabolicPath_Reg"/>
</dbReference>
<dbReference type="InterPro" id="IPR036388">
    <property type="entry name" value="WH-like_DNA-bd_sf"/>
</dbReference>
<dbReference type="InterPro" id="IPR036390">
    <property type="entry name" value="WH_DNA-bd_sf"/>
</dbReference>
<dbReference type="PANTHER" id="PTHR30136:SF34">
    <property type="entry name" value="TRANSCRIPTIONAL REGULATOR"/>
    <property type="match status" value="1"/>
</dbReference>
<evidence type="ECO:0000259" key="8">
    <source>
        <dbReference type="PROSITE" id="PS51078"/>
    </source>
</evidence>
<dbReference type="GO" id="GO:0003677">
    <property type="term" value="F:DNA binding"/>
    <property type="evidence" value="ECO:0007669"/>
    <property type="project" value="UniProtKB-KW"/>
</dbReference>
<dbReference type="SUPFAM" id="SSF55781">
    <property type="entry name" value="GAF domain-like"/>
    <property type="match status" value="1"/>
</dbReference>
<accession>A0A1H3TX47</accession>
<evidence type="ECO:0000313" key="9">
    <source>
        <dbReference type="EMBL" id="SDZ53819.1"/>
    </source>
</evidence>
<dbReference type="PROSITE" id="PS51078">
    <property type="entry name" value="ICLR_ED"/>
    <property type="match status" value="1"/>
</dbReference>
<name>A0A1H3TX47_9MICO</name>
<feature type="domain" description="IclR-ED" evidence="8">
    <location>
        <begin position="72"/>
        <end position="256"/>
    </location>
</feature>
<dbReference type="AlphaFoldDB" id="A0A1H3TX47"/>
<dbReference type="Gene3D" id="1.10.10.10">
    <property type="entry name" value="Winged helix-like DNA-binding domain superfamily/Winged helix DNA-binding domain"/>
    <property type="match status" value="1"/>
</dbReference>
<evidence type="ECO:0000256" key="2">
    <source>
        <dbReference type="ARBA" id="ARBA00023015"/>
    </source>
</evidence>
<keyword evidence="4" id="KW-0804">Transcription</keyword>
<dbReference type="Proteomes" id="UP000198891">
    <property type="component" value="Unassembled WGS sequence"/>
</dbReference>
<evidence type="ECO:0000256" key="6">
    <source>
        <dbReference type="ARBA" id="ARBA00070406"/>
    </source>
</evidence>
<dbReference type="SUPFAM" id="SSF46785">
    <property type="entry name" value="Winged helix' DNA-binding domain"/>
    <property type="match status" value="1"/>
</dbReference>
<dbReference type="STRING" id="381665.SAMN05216554_4485"/>
<protein>
    <recommendedName>
        <fullName evidence="6">Glycerol operon regulatory protein</fullName>
    </recommendedName>
</protein>
<dbReference type="Gene3D" id="3.30.450.40">
    <property type="match status" value="1"/>
</dbReference>
<keyword evidence="1" id="KW-0319">Glycerol metabolism</keyword>
<dbReference type="Pfam" id="PF09339">
    <property type="entry name" value="HTH_IclR"/>
    <property type="match status" value="1"/>
</dbReference>
<dbReference type="PROSITE" id="PS51077">
    <property type="entry name" value="HTH_ICLR"/>
    <property type="match status" value="1"/>
</dbReference>
<evidence type="ECO:0000313" key="10">
    <source>
        <dbReference type="Proteomes" id="UP000198891"/>
    </source>
</evidence>
<evidence type="ECO:0000256" key="5">
    <source>
        <dbReference type="ARBA" id="ARBA00058938"/>
    </source>
</evidence>
<dbReference type="InterPro" id="IPR029016">
    <property type="entry name" value="GAF-like_dom_sf"/>
</dbReference>
<dbReference type="GO" id="GO:0045892">
    <property type="term" value="P:negative regulation of DNA-templated transcription"/>
    <property type="evidence" value="ECO:0007669"/>
    <property type="project" value="TreeGrafter"/>
</dbReference>
<dbReference type="GO" id="GO:0006071">
    <property type="term" value="P:glycerol metabolic process"/>
    <property type="evidence" value="ECO:0007669"/>
    <property type="project" value="UniProtKB-KW"/>
</dbReference>
<dbReference type="SMART" id="SM00346">
    <property type="entry name" value="HTH_ICLR"/>
    <property type="match status" value="1"/>
</dbReference>
<evidence type="ECO:0000256" key="3">
    <source>
        <dbReference type="ARBA" id="ARBA00023125"/>
    </source>
</evidence>
<keyword evidence="3" id="KW-0238">DNA-binding</keyword>
<dbReference type="InterPro" id="IPR005471">
    <property type="entry name" value="Tscrpt_reg_IclR_N"/>
</dbReference>
<dbReference type="OrthoDB" id="9807558at2"/>
<gene>
    <name evidence="9" type="ORF">SAMN05216554_4485</name>
</gene>
<dbReference type="Pfam" id="PF01614">
    <property type="entry name" value="IclR_C"/>
    <property type="match status" value="1"/>
</dbReference>
<dbReference type="GO" id="GO:0003700">
    <property type="term" value="F:DNA-binding transcription factor activity"/>
    <property type="evidence" value="ECO:0007669"/>
    <property type="project" value="TreeGrafter"/>
</dbReference>
<proteinExistence type="predicted"/>
<keyword evidence="2" id="KW-0805">Transcription regulation</keyword>
<dbReference type="PANTHER" id="PTHR30136">
    <property type="entry name" value="HELIX-TURN-HELIX TRANSCRIPTIONAL REGULATOR, ICLR FAMILY"/>
    <property type="match status" value="1"/>
</dbReference>
<evidence type="ECO:0000256" key="4">
    <source>
        <dbReference type="ARBA" id="ARBA00023163"/>
    </source>
</evidence>
<feature type="domain" description="HTH iclR-type" evidence="7">
    <location>
        <begin position="11"/>
        <end position="71"/>
    </location>
</feature>
<keyword evidence="10" id="KW-1185">Reference proteome</keyword>
<dbReference type="FunFam" id="1.10.10.10:FF:000056">
    <property type="entry name" value="IclR family transcriptional regulator"/>
    <property type="match status" value="1"/>
</dbReference>
<dbReference type="EMBL" id="FNPZ01000008">
    <property type="protein sequence ID" value="SDZ53819.1"/>
    <property type="molecule type" value="Genomic_DNA"/>
</dbReference>
<evidence type="ECO:0000259" key="7">
    <source>
        <dbReference type="PROSITE" id="PS51077"/>
    </source>
</evidence>
<organism evidence="9 10">
    <name type="scientific">Herbiconiux ginsengi</name>
    <dbReference type="NCBI Taxonomy" id="381665"/>
    <lineage>
        <taxon>Bacteria</taxon>
        <taxon>Bacillati</taxon>
        <taxon>Actinomycetota</taxon>
        <taxon>Actinomycetes</taxon>
        <taxon>Micrococcales</taxon>
        <taxon>Microbacteriaceae</taxon>
        <taxon>Herbiconiux</taxon>
    </lineage>
</organism>